<evidence type="ECO:0000313" key="8">
    <source>
        <dbReference type="EMBL" id="CAG2228629.1"/>
    </source>
</evidence>
<dbReference type="Pfam" id="PF00090">
    <property type="entry name" value="TSP_1"/>
    <property type="match status" value="3"/>
</dbReference>
<evidence type="ECO:0000256" key="5">
    <source>
        <dbReference type="ARBA" id="ARBA00023157"/>
    </source>
</evidence>
<dbReference type="InterPro" id="IPR000242">
    <property type="entry name" value="PTP_cat"/>
</dbReference>
<dbReference type="AlphaFoldDB" id="A0A8S3TB81"/>
<dbReference type="FunFam" id="2.20.100.10:FF:000001">
    <property type="entry name" value="semaphorin-5A isoform X1"/>
    <property type="match status" value="1"/>
</dbReference>
<keyword evidence="6" id="KW-0812">Transmembrane</keyword>
<organism evidence="8 9">
    <name type="scientific">Mytilus edulis</name>
    <name type="common">Blue mussel</name>
    <dbReference type="NCBI Taxonomy" id="6550"/>
    <lineage>
        <taxon>Eukaryota</taxon>
        <taxon>Metazoa</taxon>
        <taxon>Spiralia</taxon>
        <taxon>Lophotrochozoa</taxon>
        <taxon>Mollusca</taxon>
        <taxon>Bivalvia</taxon>
        <taxon>Autobranchia</taxon>
        <taxon>Pteriomorphia</taxon>
        <taxon>Mytilida</taxon>
        <taxon>Mytiloidea</taxon>
        <taxon>Mytilidae</taxon>
        <taxon>Mytilinae</taxon>
        <taxon>Mytilus</taxon>
    </lineage>
</organism>
<evidence type="ECO:0000259" key="7">
    <source>
        <dbReference type="PROSITE" id="PS50055"/>
    </source>
</evidence>
<comment type="caution">
    <text evidence="8">The sequence shown here is derived from an EMBL/GenBank/DDBJ whole genome shotgun (WGS) entry which is preliminary data.</text>
</comment>
<dbReference type="SUPFAM" id="SSF52799">
    <property type="entry name" value="(Phosphotyrosine protein) phosphatases II"/>
    <property type="match status" value="1"/>
</dbReference>
<dbReference type="Pfam" id="PF00102">
    <property type="entry name" value="Y_phosphatase"/>
    <property type="match status" value="1"/>
</dbReference>
<dbReference type="PROSITE" id="PS50055">
    <property type="entry name" value="TYR_PHOSPHATASE_PTP"/>
    <property type="match status" value="1"/>
</dbReference>
<proteinExistence type="predicted"/>
<dbReference type="InterPro" id="IPR029021">
    <property type="entry name" value="Prot-tyrosine_phosphatase-like"/>
</dbReference>
<dbReference type="InterPro" id="IPR000884">
    <property type="entry name" value="TSP1_rpt"/>
</dbReference>
<feature type="transmembrane region" description="Helical" evidence="6">
    <location>
        <begin position="224"/>
        <end position="246"/>
    </location>
</feature>
<keyword evidence="9" id="KW-1185">Reference proteome</keyword>
<keyword evidence="4" id="KW-0677">Repeat</keyword>
<gene>
    <name evidence="8" type="ORF">MEDL_41555</name>
</gene>
<keyword evidence="5" id="KW-1015">Disulfide bond</keyword>
<evidence type="ECO:0000256" key="4">
    <source>
        <dbReference type="ARBA" id="ARBA00022737"/>
    </source>
</evidence>
<dbReference type="SMART" id="SM00209">
    <property type="entry name" value="TSP1"/>
    <property type="match status" value="3"/>
</dbReference>
<keyword evidence="6" id="KW-1133">Transmembrane helix</keyword>
<evidence type="ECO:0000256" key="6">
    <source>
        <dbReference type="SAM" id="Phobius"/>
    </source>
</evidence>
<feature type="domain" description="Tyrosine-protein phosphatase" evidence="7">
    <location>
        <begin position="329"/>
        <end position="551"/>
    </location>
</feature>
<dbReference type="PANTHER" id="PTHR22906:SF43">
    <property type="entry name" value="PROPERDIN"/>
    <property type="match status" value="1"/>
</dbReference>
<accession>A0A8S3TB81</accession>
<protein>
    <submittedName>
        <fullName evidence="8">Hemicentin-1,Coadhesin,Thrombospondin-2,Thrombosp ondin-1,Mucin-like protein</fullName>
    </submittedName>
</protein>
<name>A0A8S3TB81_MYTED</name>
<dbReference type="InterPro" id="IPR036383">
    <property type="entry name" value="TSP1_rpt_sf"/>
</dbReference>
<comment type="subcellular location">
    <subcellularLocation>
        <location evidence="1">Secreted</location>
    </subcellularLocation>
</comment>
<keyword evidence="2" id="KW-0964">Secreted</keyword>
<keyword evidence="6" id="KW-0472">Membrane</keyword>
<dbReference type="OrthoDB" id="446173at2759"/>
<evidence type="ECO:0000256" key="3">
    <source>
        <dbReference type="ARBA" id="ARBA00022729"/>
    </source>
</evidence>
<dbReference type="Gene3D" id="2.20.100.10">
    <property type="entry name" value="Thrombospondin type-1 (TSP1) repeat"/>
    <property type="match status" value="3"/>
</dbReference>
<dbReference type="PROSITE" id="PS50092">
    <property type="entry name" value="TSP1"/>
    <property type="match status" value="3"/>
</dbReference>
<dbReference type="EMBL" id="CAJPWZ010001999">
    <property type="protein sequence ID" value="CAG2228629.1"/>
    <property type="molecule type" value="Genomic_DNA"/>
</dbReference>
<evidence type="ECO:0000256" key="2">
    <source>
        <dbReference type="ARBA" id="ARBA00022525"/>
    </source>
</evidence>
<dbReference type="Proteomes" id="UP000683360">
    <property type="component" value="Unassembled WGS sequence"/>
</dbReference>
<dbReference type="PRINTS" id="PR01705">
    <property type="entry name" value="TSP1REPEAT"/>
</dbReference>
<sequence>MNPVLIKFKIVEQLGSGMLASTSVNGGWSLWDSWGACTISCGTGLQSRGRTCDNPAPENNEGTCQGSGSEYKACTLPACPVDGGWSSWESLGACNVTCGTGQQRKRRNCNNPDPANGGANCQGEDFDYTLCSLPSCSVDGGWSFWISGVCNVTCGSGQQSRRRYCNNPSQANGGADCHGEEDDIIACTRSECTDTENEREKNKETLSHYDKNSVQKTAVRNTPIVVGTVISVLVIVMLILILIIYAKRRWYKSKKEPDYDITDMTKVKSHIYGKTHVNHAYQNEQQSAEQYINEAHLVERYDVSELTKRCQNKENFLQSLKAEFRLLNNSTDDSKPFNSQYEIVNTGLRQDVNQLHLDSSTLDVLYTDNVSILLEPPQKDIADQFWTIVDNQCVENIILLAKGNEKMSEFYPMLDDVMRINNFEIYLDSAERMNKHIMLLIFNLQNKTTQSIRQIRMFKTNVSEYPTVKILCFVMDKASEIRGVPVLIINSEMADLSVCGVLTVCLNAIYAIKNGSLFSVLGNATMASKNNSSFFKNFDDYELCYKVLENYLEAVHTYDFID</sequence>
<dbReference type="Gene3D" id="3.90.190.10">
    <property type="entry name" value="Protein tyrosine phosphatase superfamily"/>
    <property type="match status" value="1"/>
</dbReference>
<evidence type="ECO:0000313" key="9">
    <source>
        <dbReference type="Proteomes" id="UP000683360"/>
    </source>
</evidence>
<reference evidence="8" key="1">
    <citation type="submission" date="2021-03" db="EMBL/GenBank/DDBJ databases">
        <authorList>
            <person name="Bekaert M."/>
        </authorList>
    </citation>
    <scope>NUCLEOTIDE SEQUENCE</scope>
</reference>
<evidence type="ECO:0000256" key="1">
    <source>
        <dbReference type="ARBA" id="ARBA00004613"/>
    </source>
</evidence>
<dbReference type="PANTHER" id="PTHR22906">
    <property type="entry name" value="PROPERDIN"/>
    <property type="match status" value="1"/>
</dbReference>
<dbReference type="InterPro" id="IPR052065">
    <property type="entry name" value="Compl_asym_regulator"/>
</dbReference>
<keyword evidence="3" id="KW-0732">Signal</keyword>
<dbReference type="SUPFAM" id="SSF82895">
    <property type="entry name" value="TSP-1 type 1 repeat"/>
    <property type="match status" value="3"/>
</dbReference>
<dbReference type="GO" id="GO:0004725">
    <property type="term" value="F:protein tyrosine phosphatase activity"/>
    <property type="evidence" value="ECO:0007669"/>
    <property type="project" value="InterPro"/>
</dbReference>
<dbReference type="FunFam" id="2.20.100.10:FF:000002">
    <property type="entry name" value="Unc-5 netrin receptor C"/>
    <property type="match status" value="1"/>
</dbReference>